<dbReference type="Gene3D" id="3.40.50.150">
    <property type="entry name" value="Vaccinia Virus protein VP39"/>
    <property type="match status" value="1"/>
</dbReference>
<dbReference type="InterPro" id="IPR029063">
    <property type="entry name" value="SAM-dependent_MTases_sf"/>
</dbReference>
<evidence type="ECO:0000313" key="2">
    <source>
        <dbReference type="Proteomes" id="UP000254808"/>
    </source>
</evidence>
<sequence>MVPSPDASSAHSSGPPRCPLTGSYEVKLRYHTRDYGCTGEAFGVWESEINGLCFTWPVPEADEMARYYNMPAYLSHNSEQRGLFAALYRRVRTHMHGRKLKLIRAYVKLRSAKVLDFGCGSGHFAAYLQASRPGWQVAGVEPHAAAAAHAREAHQLSVYPALSELPDGEHERLSLITAWHALEHVHDPRETLLQMNQRLVHHGKLILALPNYLSYDAQVYGQHWAGLDTPRHLFHFSPAGITKLAAACGFSLEEKQGMPFDAFYVSLLSEKYAGHGFTGPLRAGITALLSNIYAVSNVNRSSSVMYVFTKTSALS</sequence>
<dbReference type="Pfam" id="PF13489">
    <property type="entry name" value="Methyltransf_23"/>
    <property type="match status" value="1"/>
</dbReference>
<dbReference type="GO" id="GO:0008168">
    <property type="term" value="F:methyltransferase activity"/>
    <property type="evidence" value="ECO:0007669"/>
    <property type="project" value="UniProtKB-KW"/>
</dbReference>
<dbReference type="EMBL" id="CP027806">
    <property type="protein sequence ID" value="AXJ02019.1"/>
    <property type="molecule type" value="Genomic_DNA"/>
</dbReference>
<dbReference type="SUPFAM" id="SSF53335">
    <property type="entry name" value="S-adenosyl-L-methionine-dependent methyltransferases"/>
    <property type="match status" value="1"/>
</dbReference>
<dbReference type="PANTHER" id="PTHR43861">
    <property type="entry name" value="TRANS-ACONITATE 2-METHYLTRANSFERASE-RELATED"/>
    <property type="match status" value="1"/>
</dbReference>
<accession>A0A345UNG7</accession>
<keyword evidence="2" id="KW-1185">Reference proteome</keyword>
<proteinExistence type="predicted"/>
<dbReference type="OrthoDB" id="2370471at2"/>
<dbReference type="Proteomes" id="UP000254808">
    <property type="component" value="Chromosome"/>
</dbReference>
<protein>
    <submittedName>
        <fullName evidence="1">2-polyprenyl-3-methyl-5-hydroxy-6-metoxy-1, 4-benzoquinol methylase</fullName>
    </submittedName>
</protein>
<organism evidence="1 2">
    <name type="scientific">Cyclonatronum proteinivorum</name>
    <dbReference type="NCBI Taxonomy" id="1457365"/>
    <lineage>
        <taxon>Bacteria</taxon>
        <taxon>Pseudomonadati</taxon>
        <taxon>Balneolota</taxon>
        <taxon>Balneolia</taxon>
        <taxon>Balneolales</taxon>
        <taxon>Cyclonatronaceae</taxon>
        <taxon>Cyclonatronum</taxon>
    </lineage>
</organism>
<keyword evidence="1" id="KW-0489">Methyltransferase</keyword>
<dbReference type="KEGG" id="cprv:CYPRO_2780"/>
<dbReference type="GO" id="GO:0032259">
    <property type="term" value="P:methylation"/>
    <property type="evidence" value="ECO:0007669"/>
    <property type="project" value="UniProtKB-KW"/>
</dbReference>
<reference evidence="1 2" key="1">
    <citation type="submission" date="2018-03" db="EMBL/GenBank/DDBJ databases">
        <title>Phenotypic and genomic properties of Cyclonatronum proteinivorum gen. nov., sp. nov., a haloalkaliphilic bacteroidete from soda lakes possessing Na+-translocating rhodopsin.</title>
        <authorList>
            <person name="Toshchakov S.V."/>
            <person name="Korzhenkov A."/>
            <person name="Samarov N.I."/>
            <person name="Kublanov I.V."/>
            <person name="Muntyan M.S."/>
            <person name="Sorokin D.Y."/>
        </authorList>
    </citation>
    <scope>NUCLEOTIDE SEQUENCE [LARGE SCALE GENOMIC DNA]</scope>
    <source>
        <strain evidence="1 2">Omega</strain>
    </source>
</reference>
<evidence type="ECO:0000313" key="1">
    <source>
        <dbReference type="EMBL" id="AXJ02019.1"/>
    </source>
</evidence>
<dbReference type="RefSeq" id="WP_114985153.1">
    <property type="nucleotide sequence ID" value="NZ_CP027806.1"/>
</dbReference>
<dbReference type="PANTHER" id="PTHR43861:SF6">
    <property type="entry name" value="METHYLTRANSFERASE TYPE 11"/>
    <property type="match status" value="1"/>
</dbReference>
<gene>
    <name evidence="1" type="ORF">CYPRO_2780</name>
</gene>
<dbReference type="CDD" id="cd02440">
    <property type="entry name" value="AdoMet_MTases"/>
    <property type="match status" value="1"/>
</dbReference>
<keyword evidence="1" id="KW-0808">Transferase</keyword>
<dbReference type="AlphaFoldDB" id="A0A345UNG7"/>
<name>A0A345UNG7_9BACT</name>